<evidence type="ECO:0000259" key="8">
    <source>
        <dbReference type="Pfam" id="PF00501"/>
    </source>
</evidence>
<dbReference type="Gene3D" id="3.40.50.12780">
    <property type="entry name" value="N-terminal domain of ligase-like"/>
    <property type="match status" value="1"/>
</dbReference>
<dbReference type="PANTHER" id="PTHR43272:SF83">
    <property type="entry name" value="ACYL-COA SYNTHETASE LONG-CHAIN, ISOFORM J"/>
    <property type="match status" value="1"/>
</dbReference>
<dbReference type="GO" id="GO:0005524">
    <property type="term" value="F:ATP binding"/>
    <property type="evidence" value="ECO:0007669"/>
    <property type="project" value="UniProtKB-KW"/>
</dbReference>
<keyword evidence="4" id="KW-0443">Lipid metabolism</keyword>
<reference evidence="9 10" key="1">
    <citation type="submission" date="2024-05" db="EMBL/GenBank/DDBJ databases">
        <authorList>
            <person name="Wallberg A."/>
        </authorList>
    </citation>
    <scope>NUCLEOTIDE SEQUENCE [LARGE SCALE GENOMIC DNA]</scope>
</reference>
<evidence type="ECO:0000256" key="4">
    <source>
        <dbReference type="ARBA" id="ARBA00022832"/>
    </source>
</evidence>
<accession>A0AAV2QW38</accession>
<keyword evidence="10" id="KW-1185">Reference proteome</keyword>
<sequence length="440" mass="48982">MARYVSRFCRVMGQHTYDRLSMAPNKYSRRHIGYIHSTRCPTRRHISHRAGAGAIELKTTQSCLMGHAIPITRLLSTSGAPHGPSSQRKMSKLAQYLDNIEPLPLWDHKQELGKKMEYGSQNDSGYWVNGNTGLQSGFKLKEELAASNAFTVPEIMEFAAKKYKGKPCYATRELLKREKIKEGENTFEKLEQGEYIWTSYEDVQKQVLQVSEGMKKLGFGIGDRVAILSETQADWYIGALGSLRQGIVIVTVYTTLSDSGLIHAIKDSDIKTVFTSHDIFPRLIKVIPECSDIERIIVMEDQLEGIGEKTGLPNSVQVMSMNELKKMGEGVKAEPSVPKPDDLAIIMYTSGSTGNPKGVEITHKNIMCAVTGYLIRADFGEDARYLSFLPLAHVMELSTEAALMAMGVGICYSSPMTLSNNSPKVKKVHLEMLELHVPQS</sequence>
<dbReference type="GO" id="GO:0016020">
    <property type="term" value="C:membrane"/>
    <property type="evidence" value="ECO:0007669"/>
    <property type="project" value="TreeGrafter"/>
</dbReference>
<comment type="similarity">
    <text evidence="1">Belongs to the ATP-dependent AMP-binding enzyme family.</text>
</comment>
<dbReference type="GO" id="GO:0005783">
    <property type="term" value="C:endoplasmic reticulum"/>
    <property type="evidence" value="ECO:0007669"/>
    <property type="project" value="TreeGrafter"/>
</dbReference>
<protein>
    <recommendedName>
        <fullName evidence="6">long-chain-fatty-acid--CoA ligase</fullName>
        <ecNumber evidence="6">6.2.1.3</ecNumber>
    </recommendedName>
</protein>
<keyword evidence="5" id="KW-0067">ATP-binding</keyword>
<evidence type="ECO:0000256" key="5">
    <source>
        <dbReference type="ARBA" id="ARBA00022840"/>
    </source>
</evidence>
<evidence type="ECO:0000313" key="10">
    <source>
        <dbReference type="Proteomes" id="UP001497623"/>
    </source>
</evidence>
<dbReference type="PANTHER" id="PTHR43272">
    <property type="entry name" value="LONG-CHAIN-FATTY-ACID--COA LIGASE"/>
    <property type="match status" value="1"/>
</dbReference>
<dbReference type="InterPro" id="IPR020845">
    <property type="entry name" value="AMP-binding_CS"/>
</dbReference>
<gene>
    <name evidence="9" type="ORF">MNOR_LOCUS16593</name>
</gene>
<evidence type="ECO:0000256" key="7">
    <source>
        <dbReference type="ARBA" id="ARBA00036813"/>
    </source>
</evidence>
<comment type="catalytic activity">
    <reaction evidence="7">
        <text>a long-chain fatty acid + ATP + CoA = a long-chain fatty acyl-CoA + AMP + diphosphate</text>
        <dbReference type="Rhea" id="RHEA:15421"/>
        <dbReference type="ChEBI" id="CHEBI:30616"/>
        <dbReference type="ChEBI" id="CHEBI:33019"/>
        <dbReference type="ChEBI" id="CHEBI:57287"/>
        <dbReference type="ChEBI" id="CHEBI:57560"/>
        <dbReference type="ChEBI" id="CHEBI:83139"/>
        <dbReference type="ChEBI" id="CHEBI:456215"/>
        <dbReference type="EC" id="6.2.1.3"/>
    </reaction>
</comment>
<evidence type="ECO:0000313" key="9">
    <source>
        <dbReference type="EMBL" id="CAL4099748.1"/>
    </source>
</evidence>
<organism evidence="9 10">
    <name type="scientific">Meganyctiphanes norvegica</name>
    <name type="common">Northern krill</name>
    <name type="synonym">Thysanopoda norvegica</name>
    <dbReference type="NCBI Taxonomy" id="48144"/>
    <lineage>
        <taxon>Eukaryota</taxon>
        <taxon>Metazoa</taxon>
        <taxon>Ecdysozoa</taxon>
        <taxon>Arthropoda</taxon>
        <taxon>Crustacea</taxon>
        <taxon>Multicrustacea</taxon>
        <taxon>Malacostraca</taxon>
        <taxon>Eumalacostraca</taxon>
        <taxon>Eucarida</taxon>
        <taxon>Euphausiacea</taxon>
        <taxon>Euphausiidae</taxon>
        <taxon>Meganyctiphanes</taxon>
    </lineage>
</organism>
<dbReference type="InterPro" id="IPR042099">
    <property type="entry name" value="ANL_N_sf"/>
</dbReference>
<evidence type="ECO:0000256" key="3">
    <source>
        <dbReference type="ARBA" id="ARBA00022741"/>
    </source>
</evidence>
<dbReference type="Pfam" id="PF00501">
    <property type="entry name" value="AMP-binding"/>
    <property type="match status" value="1"/>
</dbReference>
<dbReference type="EC" id="6.2.1.3" evidence="6"/>
<evidence type="ECO:0000256" key="6">
    <source>
        <dbReference type="ARBA" id="ARBA00026121"/>
    </source>
</evidence>
<proteinExistence type="inferred from homology"/>
<dbReference type="AlphaFoldDB" id="A0AAV2QW38"/>
<dbReference type="SUPFAM" id="SSF56801">
    <property type="entry name" value="Acetyl-CoA synthetase-like"/>
    <property type="match status" value="1"/>
</dbReference>
<dbReference type="EMBL" id="CAXKWB010010981">
    <property type="protein sequence ID" value="CAL4099748.1"/>
    <property type="molecule type" value="Genomic_DNA"/>
</dbReference>
<keyword evidence="3" id="KW-0547">Nucleotide-binding</keyword>
<dbReference type="InterPro" id="IPR000873">
    <property type="entry name" value="AMP-dep_synth/lig_dom"/>
</dbReference>
<feature type="domain" description="AMP-dependent synthetase/ligase" evidence="8">
    <location>
        <begin position="193"/>
        <end position="418"/>
    </location>
</feature>
<dbReference type="GO" id="GO:0004467">
    <property type="term" value="F:long-chain fatty acid-CoA ligase activity"/>
    <property type="evidence" value="ECO:0007669"/>
    <property type="project" value="UniProtKB-EC"/>
</dbReference>
<dbReference type="Proteomes" id="UP001497623">
    <property type="component" value="Unassembled WGS sequence"/>
</dbReference>
<dbReference type="PROSITE" id="PS00455">
    <property type="entry name" value="AMP_BINDING"/>
    <property type="match status" value="1"/>
</dbReference>
<evidence type="ECO:0000256" key="2">
    <source>
        <dbReference type="ARBA" id="ARBA00022598"/>
    </source>
</evidence>
<keyword evidence="2" id="KW-0436">Ligase</keyword>
<evidence type="ECO:0000256" key="1">
    <source>
        <dbReference type="ARBA" id="ARBA00006432"/>
    </source>
</evidence>
<comment type="caution">
    <text evidence="9">The sequence shown here is derived from an EMBL/GenBank/DDBJ whole genome shotgun (WGS) entry which is preliminary data.</text>
</comment>
<keyword evidence="4" id="KW-0276">Fatty acid metabolism</keyword>
<name>A0AAV2QW38_MEGNR</name>